<accession>Q1K3S4</accession>
<dbReference type="PANTHER" id="PTHR30040:SF2">
    <property type="entry name" value="FAD:PROTEIN FMN TRANSFERASE"/>
    <property type="match status" value="1"/>
</dbReference>
<dbReference type="Gene3D" id="3.10.520.10">
    <property type="entry name" value="ApbE-like domains"/>
    <property type="match status" value="1"/>
</dbReference>
<evidence type="ECO:0000256" key="2">
    <source>
        <dbReference type="ARBA" id="ARBA00011955"/>
    </source>
</evidence>
<dbReference type="Proteomes" id="UP000005695">
    <property type="component" value="Unassembled WGS sequence"/>
</dbReference>
<evidence type="ECO:0000256" key="6">
    <source>
        <dbReference type="ARBA" id="ARBA00022630"/>
    </source>
</evidence>
<evidence type="ECO:0000256" key="15">
    <source>
        <dbReference type="ARBA" id="ARBA00031306"/>
    </source>
</evidence>
<evidence type="ECO:0000256" key="11">
    <source>
        <dbReference type="ARBA" id="ARBA00022842"/>
    </source>
</evidence>
<proteinExistence type="inferred from homology"/>
<keyword evidence="14" id="KW-0449">Lipoprotein</keyword>
<evidence type="ECO:0000256" key="13">
    <source>
        <dbReference type="ARBA" id="ARBA00023139"/>
    </source>
</evidence>
<dbReference type="FunFam" id="3.10.520.10:FF:000001">
    <property type="entry name" value="FAD:protein FMN transferase"/>
    <property type="match status" value="1"/>
</dbReference>
<evidence type="ECO:0000256" key="1">
    <source>
        <dbReference type="ARBA" id="ARBA00008282"/>
    </source>
</evidence>
<keyword evidence="5" id="KW-0997">Cell inner membrane</keyword>
<feature type="binding site" evidence="19">
    <location>
        <position position="295"/>
    </location>
    <ligand>
        <name>Mg(2+)</name>
        <dbReference type="ChEBI" id="CHEBI:18420"/>
    </ligand>
</feature>
<dbReference type="EMBL" id="AAEW02000001">
    <property type="protein sequence ID" value="EAT17379.1"/>
    <property type="molecule type" value="Genomic_DNA"/>
</dbReference>
<keyword evidence="6 18" id="KW-0285">Flavoprotein</keyword>
<comment type="cofactor">
    <cofactor evidence="19">
        <name>Mg(2+)</name>
        <dbReference type="ChEBI" id="CHEBI:18420"/>
    </cofactor>
    <cofactor evidence="19">
        <name>Mn(2+)</name>
        <dbReference type="ChEBI" id="CHEBI:29035"/>
    </cofactor>
    <text evidence="19">Magnesium. Can also use manganese.</text>
</comment>
<dbReference type="EC" id="2.7.1.180" evidence="2 18"/>
<dbReference type="PANTHER" id="PTHR30040">
    <property type="entry name" value="THIAMINE BIOSYNTHESIS LIPOPROTEIN APBE"/>
    <property type="match status" value="1"/>
</dbReference>
<evidence type="ECO:0000256" key="14">
    <source>
        <dbReference type="ARBA" id="ARBA00023288"/>
    </source>
</evidence>
<keyword evidence="9" id="KW-0732">Signal</keyword>
<keyword evidence="4" id="KW-1003">Cell membrane</keyword>
<evidence type="ECO:0000256" key="5">
    <source>
        <dbReference type="ARBA" id="ARBA00022519"/>
    </source>
</evidence>
<feature type="binding site" evidence="19">
    <location>
        <position position="299"/>
    </location>
    <ligand>
        <name>Mg(2+)</name>
        <dbReference type="ChEBI" id="CHEBI:18420"/>
    </ligand>
</feature>
<evidence type="ECO:0000313" key="20">
    <source>
        <dbReference type="EMBL" id="EAT17379.1"/>
    </source>
</evidence>
<dbReference type="RefSeq" id="WP_005997698.1">
    <property type="nucleotide sequence ID" value="NZ_AAEW02000001.1"/>
</dbReference>
<protein>
    <recommendedName>
        <fullName evidence="3 18">FAD:protein FMN transferase</fullName>
        <ecNumber evidence="2 18">2.7.1.180</ecNumber>
    </recommendedName>
    <alternativeName>
        <fullName evidence="15 18">Flavin transferase</fullName>
    </alternativeName>
</protein>
<reference evidence="20" key="2">
    <citation type="submission" date="2006-05" db="EMBL/GenBank/DDBJ databases">
        <title>Sequencing of the draft genome and assembly of Desulfuromonas acetoxidans DSM 684.</title>
        <authorList>
            <consortium name="US DOE Joint Genome Institute (JGI-PGF)"/>
            <person name="Copeland A."/>
            <person name="Lucas S."/>
            <person name="Lapidus A."/>
            <person name="Barry K."/>
            <person name="Detter J.C."/>
            <person name="Glavina del Rio T."/>
            <person name="Hammon N."/>
            <person name="Israni S."/>
            <person name="Dalin E."/>
            <person name="Tice H."/>
            <person name="Bruce D."/>
            <person name="Pitluck S."/>
            <person name="Richardson P."/>
        </authorList>
    </citation>
    <scope>NUCLEOTIDE SEQUENCE [LARGE SCALE GENOMIC DNA]</scope>
    <source>
        <strain evidence="20">DSM 684</strain>
    </source>
</reference>
<evidence type="ECO:0000256" key="8">
    <source>
        <dbReference type="ARBA" id="ARBA00022723"/>
    </source>
</evidence>
<comment type="subcellular location">
    <subcellularLocation>
        <location evidence="17">Cell inner membrane</location>
        <topology evidence="17">Lipid-anchor</topology>
        <orientation evidence="17">Periplasmic side</orientation>
    </subcellularLocation>
</comment>
<dbReference type="PIRSF" id="PIRSF006268">
    <property type="entry name" value="ApbE"/>
    <property type="match status" value="1"/>
</dbReference>
<feature type="binding site" evidence="19">
    <location>
        <position position="181"/>
    </location>
    <ligand>
        <name>Mg(2+)</name>
        <dbReference type="ChEBI" id="CHEBI:18420"/>
    </ligand>
</feature>
<keyword evidence="12" id="KW-0472">Membrane</keyword>
<comment type="catalytic activity">
    <reaction evidence="16 18">
        <text>L-threonyl-[protein] + FAD = FMN-L-threonyl-[protein] + AMP + H(+)</text>
        <dbReference type="Rhea" id="RHEA:36847"/>
        <dbReference type="Rhea" id="RHEA-COMP:11060"/>
        <dbReference type="Rhea" id="RHEA-COMP:11061"/>
        <dbReference type="ChEBI" id="CHEBI:15378"/>
        <dbReference type="ChEBI" id="CHEBI:30013"/>
        <dbReference type="ChEBI" id="CHEBI:57692"/>
        <dbReference type="ChEBI" id="CHEBI:74257"/>
        <dbReference type="ChEBI" id="CHEBI:456215"/>
        <dbReference type="EC" id="2.7.1.180"/>
    </reaction>
</comment>
<keyword evidence="7 18" id="KW-0808">Transferase</keyword>
<evidence type="ECO:0000256" key="3">
    <source>
        <dbReference type="ARBA" id="ARBA00016337"/>
    </source>
</evidence>
<evidence type="ECO:0000256" key="18">
    <source>
        <dbReference type="PIRNR" id="PIRNR006268"/>
    </source>
</evidence>
<dbReference type="InterPro" id="IPR003374">
    <property type="entry name" value="ApbE-like_sf"/>
</dbReference>
<organism evidence="20 21">
    <name type="scientific">Desulfuromonas acetoxidans (strain DSM 684 / 11070)</name>
    <dbReference type="NCBI Taxonomy" id="281689"/>
    <lineage>
        <taxon>Bacteria</taxon>
        <taxon>Pseudomonadati</taxon>
        <taxon>Thermodesulfobacteriota</taxon>
        <taxon>Desulfuromonadia</taxon>
        <taxon>Desulfuromonadales</taxon>
        <taxon>Desulfuromonadaceae</taxon>
        <taxon>Desulfuromonas</taxon>
    </lineage>
</organism>
<reference evidence="20" key="1">
    <citation type="submission" date="2006-05" db="EMBL/GenBank/DDBJ databases">
        <title>Annotation of the draft genome assembly of Desulfuromonas acetoxidans DSM 684.</title>
        <authorList>
            <consortium name="US DOE Joint Genome Institute (JGI-ORNL)"/>
            <person name="Larimer F."/>
            <person name="Land M."/>
            <person name="Hauser L."/>
        </authorList>
    </citation>
    <scope>NUCLEOTIDE SEQUENCE [LARGE SCALE GENOMIC DNA]</scope>
    <source>
        <strain evidence="20">DSM 684</strain>
    </source>
</reference>
<evidence type="ECO:0000256" key="10">
    <source>
        <dbReference type="ARBA" id="ARBA00022827"/>
    </source>
</evidence>
<sequence length="344" mass="37948">MLRRIIILVTLVLIGTVVYLNHAPKGQIGPLLLSGSTMGTTYHLKVFVPPESKLNTDEISKQVSASLDKIDRLMSTYKEDSEVSRFNALPSNQWLPISEPTYHVINAAVRYSAMSDGAFDITVGKLVNLWGFGPTINVNAIPDAKNIDRLRNKIGYTKLQMRPDPMEILKESDAIYIDLSAIAKGYAVDAVAAVLEQNALHNYMVEIGGEIRTSGHKQTGQPWSIGIESPVTDQRSVQKVLHLQQSAMATSGDYRNYFEHNGQRFSHTIDPRTGYPITHKLASVTVLAETCMDADALATLLTVLGPESGMEFAEKNNLAVFMIIKTNDGFTEKSSTSFTPFLKQ</sequence>
<keyword evidence="11 18" id="KW-0460">Magnesium</keyword>
<evidence type="ECO:0000256" key="9">
    <source>
        <dbReference type="ARBA" id="ARBA00022729"/>
    </source>
</evidence>
<keyword evidence="10 18" id="KW-0274">FAD</keyword>
<evidence type="ECO:0000256" key="17">
    <source>
        <dbReference type="ARBA" id="ARBA00060485"/>
    </source>
</evidence>
<comment type="similarity">
    <text evidence="1 18">Belongs to the ApbE family.</text>
</comment>
<keyword evidence="8 18" id="KW-0479">Metal-binding</keyword>
<keyword evidence="13" id="KW-0564">Palmitate</keyword>
<dbReference type="InterPro" id="IPR024932">
    <property type="entry name" value="ApbE"/>
</dbReference>
<comment type="caution">
    <text evidence="20">The sequence shown here is derived from an EMBL/GenBank/DDBJ whole genome shotgun (WGS) entry which is preliminary data.</text>
</comment>
<evidence type="ECO:0000256" key="4">
    <source>
        <dbReference type="ARBA" id="ARBA00022475"/>
    </source>
</evidence>
<keyword evidence="21" id="KW-1185">Reference proteome</keyword>
<evidence type="ECO:0000256" key="19">
    <source>
        <dbReference type="PIRSR" id="PIRSR006268-2"/>
    </source>
</evidence>
<dbReference type="SUPFAM" id="SSF143631">
    <property type="entry name" value="ApbE-like"/>
    <property type="match status" value="1"/>
</dbReference>
<dbReference type="GO" id="GO:0016740">
    <property type="term" value="F:transferase activity"/>
    <property type="evidence" value="ECO:0007669"/>
    <property type="project" value="UniProtKB-UniRule"/>
</dbReference>
<evidence type="ECO:0000256" key="12">
    <source>
        <dbReference type="ARBA" id="ARBA00023136"/>
    </source>
</evidence>
<gene>
    <name evidence="20" type="ORF">Dace_3245</name>
</gene>
<dbReference type="GO" id="GO:0046872">
    <property type="term" value="F:metal ion binding"/>
    <property type="evidence" value="ECO:0007669"/>
    <property type="project" value="UniProtKB-UniRule"/>
</dbReference>
<evidence type="ECO:0000313" key="21">
    <source>
        <dbReference type="Proteomes" id="UP000005695"/>
    </source>
</evidence>
<dbReference type="GO" id="GO:0005886">
    <property type="term" value="C:plasma membrane"/>
    <property type="evidence" value="ECO:0007669"/>
    <property type="project" value="UniProtKB-SubCell"/>
</dbReference>
<name>Q1K3S4_DESA6</name>
<dbReference type="Pfam" id="PF02424">
    <property type="entry name" value="ApbE"/>
    <property type="match status" value="1"/>
</dbReference>
<dbReference type="AlphaFoldDB" id="Q1K3S4"/>
<evidence type="ECO:0000256" key="7">
    <source>
        <dbReference type="ARBA" id="ARBA00022679"/>
    </source>
</evidence>
<evidence type="ECO:0000256" key="16">
    <source>
        <dbReference type="ARBA" id="ARBA00048540"/>
    </source>
</evidence>